<evidence type="ECO:0000256" key="2">
    <source>
        <dbReference type="ARBA" id="ARBA00006393"/>
    </source>
</evidence>
<name>A0A8B9D1Q3_ANSCY</name>
<evidence type="ECO:0000256" key="3">
    <source>
        <dbReference type="ARBA" id="ARBA00023013"/>
    </source>
</evidence>
<reference evidence="5" key="1">
    <citation type="submission" date="2025-08" db="UniProtKB">
        <authorList>
            <consortium name="Ensembl"/>
        </authorList>
    </citation>
    <scope>IDENTIFICATION</scope>
</reference>
<comment type="function">
    <text evidence="1">Extremely potent competitive inhibitor of cAMP-dependent protein kinase activity, this protein interacts with the catalytic subunit of the enzyme after the cAMP-induced dissociation of its regulatory chains.</text>
</comment>
<feature type="signal peptide" evidence="4">
    <location>
        <begin position="1"/>
        <end position="19"/>
    </location>
</feature>
<evidence type="ECO:0000313" key="6">
    <source>
        <dbReference type="Proteomes" id="UP000694521"/>
    </source>
</evidence>
<dbReference type="Pfam" id="PF02827">
    <property type="entry name" value="PKI"/>
    <property type="match status" value="1"/>
</dbReference>
<keyword evidence="3" id="KW-0649">Protein kinase inhibitor</keyword>
<keyword evidence="4" id="KW-0732">Signal</keyword>
<dbReference type="GO" id="GO:0004862">
    <property type="term" value="F:cAMP-dependent protein kinase inhibitor activity"/>
    <property type="evidence" value="ECO:0007669"/>
    <property type="project" value="InterPro"/>
</dbReference>
<dbReference type="PANTHER" id="PTHR15416">
    <property type="entry name" value="CAMP-DEPENDENT PROTEIN KINASE INHIBITOR/PKI"/>
    <property type="match status" value="1"/>
</dbReference>
<dbReference type="Ensembl" id="ENSACDT00005000830.1">
    <property type="protein sequence ID" value="ENSACDP00005000709.1"/>
    <property type="gene ID" value="ENSACDG00005000479.1"/>
</dbReference>
<dbReference type="AlphaFoldDB" id="A0A8B9D1Q3"/>
<evidence type="ECO:0000313" key="5">
    <source>
        <dbReference type="Ensembl" id="ENSACDP00005000709.1"/>
    </source>
</evidence>
<dbReference type="InterPro" id="IPR004171">
    <property type="entry name" value="cAMP_dep_PKI"/>
</dbReference>
<organism evidence="5 6">
    <name type="scientific">Anser cygnoides</name>
    <name type="common">Swan goose</name>
    <dbReference type="NCBI Taxonomy" id="8845"/>
    <lineage>
        <taxon>Eukaryota</taxon>
        <taxon>Metazoa</taxon>
        <taxon>Chordata</taxon>
        <taxon>Craniata</taxon>
        <taxon>Vertebrata</taxon>
        <taxon>Euteleostomi</taxon>
        <taxon>Archelosauria</taxon>
        <taxon>Archosauria</taxon>
        <taxon>Dinosauria</taxon>
        <taxon>Saurischia</taxon>
        <taxon>Theropoda</taxon>
        <taxon>Coelurosauria</taxon>
        <taxon>Aves</taxon>
        <taxon>Neognathae</taxon>
        <taxon>Galloanserae</taxon>
        <taxon>Anseriformes</taxon>
        <taxon>Anatidae</taxon>
        <taxon>Anserinae</taxon>
        <taxon>Anser</taxon>
    </lineage>
</organism>
<feature type="chain" id="PRO_5034327803" evidence="4">
    <location>
        <begin position="20"/>
        <end position="80"/>
    </location>
</feature>
<evidence type="ECO:0000256" key="1">
    <source>
        <dbReference type="ARBA" id="ARBA00002844"/>
    </source>
</evidence>
<protein>
    <submittedName>
        <fullName evidence="5">cAMP-dependent protein kinase inhibitor alpha</fullName>
    </submittedName>
</protein>
<sequence length="80" mass="8743">MVLLCGYLLAMTDVESTYADFIASGRTGRRNALHDILVSSPGGNSSELALKLSELDINKAAIYIFLQKCKHNCTVFNCTD</sequence>
<accession>A0A8B9D1Q3</accession>
<evidence type="ECO:0000256" key="4">
    <source>
        <dbReference type="SAM" id="SignalP"/>
    </source>
</evidence>
<dbReference type="Proteomes" id="UP000694521">
    <property type="component" value="Unplaced"/>
</dbReference>
<reference evidence="5" key="2">
    <citation type="submission" date="2025-09" db="UniProtKB">
        <authorList>
            <consortium name="Ensembl"/>
        </authorList>
    </citation>
    <scope>IDENTIFICATION</scope>
</reference>
<keyword evidence="6" id="KW-1185">Reference proteome</keyword>
<proteinExistence type="inferred from homology"/>
<comment type="similarity">
    <text evidence="2">Belongs to the PKI family.</text>
</comment>